<evidence type="ECO:0000256" key="1">
    <source>
        <dbReference type="ARBA" id="ARBA00023015"/>
    </source>
</evidence>
<dbReference type="Gene3D" id="2.60.120.10">
    <property type="entry name" value="Jelly Rolls"/>
    <property type="match status" value="1"/>
</dbReference>
<comment type="caution">
    <text evidence="5">The sequence shown here is derived from an EMBL/GenBank/DDBJ whole genome shotgun (WGS) entry which is preliminary data.</text>
</comment>
<feature type="domain" description="HTH crp-type" evidence="4">
    <location>
        <begin position="84"/>
        <end position="131"/>
    </location>
</feature>
<dbReference type="SUPFAM" id="SSF46785">
    <property type="entry name" value="Winged helix' DNA-binding domain"/>
    <property type="match status" value="1"/>
</dbReference>
<keyword evidence="3" id="KW-0804">Transcription</keyword>
<dbReference type="EMBL" id="JAQJJM010000043">
    <property type="protein sequence ID" value="MDN5133367.1"/>
    <property type="molecule type" value="Genomic_DNA"/>
</dbReference>
<dbReference type="InterPro" id="IPR014710">
    <property type="entry name" value="RmlC-like_jellyroll"/>
</dbReference>
<evidence type="ECO:0000256" key="3">
    <source>
        <dbReference type="ARBA" id="ARBA00023163"/>
    </source>
</evidence>
<evidence type="ECO:0000259" key="4">
    <source>
        <dbReference type="SMART" id="SM00419"/>
    </source>
</evidence>
<dbReference type="InterPro" id="IPR012318">
    <property type="entry name" value="HTH_CRP"/>
</dbReference>
<dbReference type="GO" id="GO:0003677">
    <property type="term" value="F:DNA binding"/>
    <property type="evidence" value="ECO:0007669"/>
    <property type="project" value="UniProtKB-KW"/>
</dbReference>
<dbReference type="RefSeq" id="WP_301344352.1">
    <property type="nucleotide sequence ID" value="NZ_JAPZCV010000042.1"/>
</dbReference>
<dbReference type="InterPro" id="IPR036390">
    <property type="entry name" value="WH_DNA-bd_sf"/>
</dbReference>
<dbReference type="Pfam" id="PF13545">
    <property type="entry name" value="HTH_Crp_2"/>
    <property type="match status" value="1"/>
</dbReference>
<name>A0AAP4Q0M7_9BACT</name>
<evidence type="ECO:0000313" key="5">
    <source>
        <dbReference type="EMBL" id="MDN5133367.1"/>
    </source>
</evidence>
<dbReference type="SUPFAM" id="SSF51206">
    <property type="entry name" value="cAMP-binding domain-like"/>
    <property type="match status" value="1"/>
</dbReference>
<dbReference type="InterPro" id="IPR018490">
    <property type="entry name" value="cNMP-bd_dom_sf"/>
</dbReference>
<organism evidence="5 6">
    <name type="scientific">Aliarcobacter butzleri</name>
    <dbReference type="NCBI Taxonomy" id="28197"/>
    <lineage>
        <taxon>Bacteria</taxon>
        <taxon>Pseudomonadati</taxon>
        <taxon>Campylobacterota</taxon>
        <taxon>Epsilonproteobacteria</taxon>
        <taxon>Campylobacterales</taxon>
        <taxon>Arcobacteraceae</taxon>
        <taxon>Aliarcobacter</taxon>
    </lineage>
</organism>
<proteinExistence type="predicted"/>
<reference evidence="5" key="2">
    <citation type="submission" date="2023-01" db="EMBL/GenBank/DDBJ databases">
        <authorList>
            <person name="Uljanovas D."/>
        </authorList>
    </citation>
    <scope>NUCLEOTIDE SEQUENCE</scope>
    <source>
        <strain evidence="5">H19</strain>
    </source>
</reference>
<keyword evidence="1" id="KW-0805">Transcription regulation</keyword>
<keyword evidence="2" id="KW-0238">DNA-binding</keyword>
<evidence type="ECO:0000256" key="2">
    <source>
        <dbReference type="ARBA" id="ARBA00023125"/>
    </source>
</evidence>
<dbReference type="GO" id="GO:0006355">
    <property type="term" value="P:regulation of DNA-templated transcription"/>
    <property type="evidence" value="ECO:0007669"/>
    <property type="project" value="InterPro"/>
</dbReference>
<evidence type="ECO:0000313" key="6">
    <source>
        <dbReference type="Proteomes" id="UP001171508"/>
    </source>
</evidence>
<dbReference type="SMART" id="SM00419">
    <property type="entry name" value="HTH_CRP"/>
    <property type="match status" value="1"/>
</dbReference>
<gene>
    <name evidence="5" type="ORF">PJV92_11615</name>
</gene>
<protein>
    <submittedName>
        <fullName evidence="5">Helix-turn-helix domain-containing protein</fullName>
    </submittedName>
</protein>
<sequence>MITELSSIKNNRIINCFSNVRFLEDSIVLYIDSEKFQELFLSKNILTEELIEVILKKNYQLHHIVNRELVFDATAKVAFMLIDDLKMFNKLKRVDISFMLNIQPETLSRVLKSLMRKGIINIKKGEIVIENKEDLISILNKVGDTKYN</sequence>
<reference evidence="5" key="1">
    <citation type="journal article" date="2023" name="Microorganisms">
        <title>Genomic Characterization of Arcobacter butzleri Strains Isolated from Various Sources in Lithuania.</title>
        <authorList>
            <person name="Uljanovas D."/>
            <person name="Golz G."/>
            <person name="Fleischmann S."/>
            <person name="Kudirkiene E."/>
            <person name="Kasetiene N."/>
            <person name="Grineviciene A."/>
            <person name="Tamuleviciene E."/>
            <person name="Aksomaitiene J."/>
            <person name="Alter T."/>
            <person name="Malakauskas M."/>
        </authorList>
    </citation>
    <scope>NUCLEOTIDE SEQUENCE</scope>
    <source>
        <strain evidence="5">H19</strain>
    </source>
</reference>
<accession>A0AAP4Q0M7</accession>
<dbReference type="AlphaFoldDB" id="A0AAP4Q0M7"/>
<dbReference type="Proteomes" id="UP001171508">
    <property type="component" value="Unassembled WGS sequence"/>
</dbReference>